<reference evidence="11" key="1">
    <citation type="submission" date="2022-07" db="EMBL/GenBank/DDBJ databases">
        <title>Phylogenomic reconstructions and comparative analyses of Kickxellomycotina fungi.</title>
        <authorList>
            <person name="Reynolds N.K."/>
            <person name="Stajich J.E."/>
            <person name="Barry K."/>
            <person name="Grigoriev I.V."/>
            <person name="Crous P."/>
            <person name="Smith M.E."/>
        </authorList>
    </citation>
    <scope>NUCLEOTIDE SEQUENCE</scope>
    <source>
        <strain evidence="11">NBRC 100468</strain>
    </source>
</reference>
<dbReference type="GO" id="GO:0006457">
    <property type="term" value="P:protein folding"/>
    <property type="evidence" value="ECO:0007669"/>
    <property type="project" value="InterPro"/>
</dbReference>
<protein>
    <recommendedName>
        <fullName evidence="13">Calnexin</fullName>
    </recommendedName>
</protein>
<keyword evidence="9" id="KW-0732">Signal</keyword>
<evidence type="ECO:0000313" key="11">
    <source>
        <dbReference type="EMBL" id="KAJ1915030.1"/>
    </source>
</evidence>
<dbReference type="InterPro" id="IPR018124">
    <property type="entry name" value="Calret/calnex_CS"/>
</dbReference>
<dbReference type="PROSITE" id="PS00804">
    <property type="entry name" value="CALRETICULIN_2"/>
    <property type="match status" value="1"/>
</dbReference>
<evidence type="ECO:0000256" key="7">
    <source>
        <dbReference type="ARBA" id="ARBA00023186"/>
    </source>
</evidence>
<evidence type="ECO:0000256" key="8">
    <source>
        <dbReference type="PIRSR" id="PIRSR601580-3"/>
    </source>
</evidence>
<organism evidence="11 12">
    <name type="scientific">Mycoemilia scoparia</name>
    <dbReference type="NCBI Taxonomy" id="417184"/>
    <lineage>
        <taxon>Eukaryota</taxon>
        <taxon>Fungi</taxon>
        <taxon>Fungi incertae sedis</taxon>
        <taxon>Zoopagomycota</taxon>
        <taxon>Kickxellomycotina</taxon>
        <taxon>Kickxellomycetes</taxon>
        <taxon>Kickxellales</taxon>
        <taxon>Kickxellaceae</taxon>
        <taxon>Mycoemilia</taxon>
    </lineage>
</organism>
<dbReference type="InterPro" id="IPR013320">
    <property type="entry name" value="ConA-like_dom_sf"/>
</dbReference>
<dbReference type="Gene3D" id="2.60.120.200">
    <property type="match status" value="1"/>
</dbReference>
<dbReference type="GO" id="GO:0036503">
    <property type="term" value="P:ERAD pathway"/>
    <property type="evidence" value="ECO:0007669"/>
    <property type="project" value="TreeGrafter"/>
</dbReference>
<dbReference type="PROSITE" id="PS00803">
    <property type="entry name" value="CALRETICULIN_1"/>
    <property type="match status" value="1"/>
</dbReference>
<dbReference type="FunFam" id="2.60.120.200:FF:000011">
    <property type="entry name" value="Probable calnexin"/>
    <property type="match status" value="1"/>
</dbReference>
<feature type="compositionally biased region" description="Basic and acidic residues" evidence="10">
    <location>
        <begin position="547"/>
        <end position="584"/>
    </location>
</feature>
<keyword evidence="4 9" id="KW-0256">Endoplasmic reticulum</keyword>
<evidence type="ECO:0000256" key="1">
    <source>
        <dbReference type="ARBA" id="ARBA00004389"/>
    </source>
</evidence>
<evidence type="ECO:0000256" key="5">
    <source>
        <dbReference type="ARBA" id="ARBA00022989"/>
    </source>
</evidence>
<feature type="compositionally biased region" description="Basic and acidic residues" evidence="10">
    <location>
        <begin position="265"/>
        <end position="310"/>
    </location>
</feature>
<feature type="region of interest" description="Disordered" evidence="10">
    <location>
        <begin position="547"/>
        <end position="598"/>
    </location>
</feature>
<keyword evidence="6 9" id="KW-0472">Membrane</keyword>
<comment type="similarity">
    <text evidence="2 9">Belongs to the calreticulin family.</text>
</comment>
<feature type="signal peptide" evidence="9">
    <location>
        <begin position="1"/>
        <end position="18"/>
    </location>
</feature>
<dbReference type="EMBL" id="JANBPU010000166">
    <property type="protein sequence ID" value="KAJ1915030.1"/>
    <property type="molecule type" value="Genomic_DNA"/>
</dbReference>
<evidence type="ECO:0000256" key="6">
    <source>
        <dbReference type="ARBA" id="ARBA00023136"/>
    </source>
</evidence>
<dbReference type="OrthoDB" id="1938156at2759"/>
<dbReference type="PRINTS" id="PR00626">
    <property type="entry name" value="CALRETICULIN"/>
</dbReference>
<comment type="subcellular location">
    <subcellularLocation>
        <location evidence="1">Endoplasmic reticulum membrane</location>
        <topology evidence="1">Single-pass membrane protein</topology>
    </subcellularLocation>
</comment>
<dbReference type="GO" id="GO:0051082">
    <property type="term" value="F:unfolded protein binding"/>
    <property type="evidence" value="ECO:0007669"/>
    <property type="project" value="InterPro"/>
</dbReference>
<dbReference type="Gene3D" id="2.10.250.10">
    <property type="entry name" value="Calreticulin/calnexin, P domain"/>
    <property type="match status" value="1"/>
</dbReference>
<feature type="transmembrane region" description="Helical" evidence="9">
    <location>
        <begin position="516"/>
        <end position="536"/>
    </location>
</feature>
<evidence type="ECO:0000313" key="12">
    <source>
        <dbReference type="Proteomes" id="UP001150538"/>
    </source>
</evidence>
<evidence type="ECO:0000256" key="4">
    <source>
        <dbReference type="ARBA" id="ARBA00022824"/>
    </source>
</evidence>
<proteinExistence type="inferred from homology"/>
<dbReference type="Proteomes" id="UP001150538">
    <property type="component" value="Unassembled WGS sequence"/>
</dbReference>
<dbReference type="PANTHER" id="PTHR11073">
    <property type="entry name" value="CALRETICULIN AND CALNEXIN"/>
    <property type="match status" value="1"/>
</dbReference>
<keyword evidence="8" id="KW-1015">Disulfide bond</keyword>
<dbReference type="PANTHER" id="PTHR11073:SF1">
    <property type="entry name" value="CALNEXIN 14D-RELATED"/>
    <property type="match status" value="1"/>
</dbReference>
<name>A0A9W8DR79_9FUNG</name>
<dbReference type="FunFam" id="2.10.250.10:FF:000001">
    <property type="entry name" value="Calnexin homolog"/>
    <property type="match status" value="1"/>
</dbReference>
<dbReference type="AlphaFoldDB" id="A0A9W8DR79"/>
<sequence length="598" mass="67224">MVKLALCFLLAAFQICASEGSAEKAAEGQELQFEPYAPSSAYFWEQFTDETAGRWVPSKAKKAAPEDEEANEDAEQLLQYNGEWNIEEPTKYQGIKGDKALVLQNPARHHAISAKFDKEIAPGKDSDAFVVQYEVKLQKGLECGGAYVKLLTSPSAVYSGILGSAKAKKLSSEDFSNATPYTLMFGPDKCGESRIHLIFRHKNPLTGEFEEKHLKNPPLPAIDSLSHLYTLVVTSDNKYKILVDNEQVSSGSLLEDFTPAVNPPKEIDDPKDKKPSDWVDEAKIPDPDATKPDDWDEDAPKSIIDEKAVKPNDWLEDEPLQVPDPEQKMPEDWDEEEDGDWIAPLVPNPKCDKVSGCGPWERPMIKNPDYKGKWSPPLIDNPEYKGVWAPRKIPNPDYFLDETPYKLSPMSSIGFEIWTMQSGIAFDNIYIGSSPEEAGKIAQDVWKPKYEAERKLYQEQNKDDSESAAEFDPKTPPPSVTNVRAFLKWNYQNFSYQVGMFRQLWPEKKVLELVKIFPALFAMFGAGVLLVVYFILSTISTLNTPDERVDEKVQDDDNKKGKDAEKDSKSEVKSSARKTSTDIKKRTRASKKAAGDDE</sequence>
<dbReference type="GO" id="GO:0005509">
    <property type="term" value="F:calcium ion binding"/>
    <property type="evidence" value="ECO:0007669"/>
    <property type="project" value="InterPro"/>
</dbReference>
<dbReference type="Pfam" id="PF00262">
    <property type="entry name" value="Calreticulin"/>
    <property type="match status" value="1"/>
</dbReference>
<dbReference type="InterPro" id="IPR009033">
    <property type="entry name" value="Calreticulin/calnexin_P_dom_sf"/>
</dbReference>
<feature type="region of interest" description="Disordered" evidence="10">
    <location>
        <begin position="458"/>
        <end position="477"/>
    </location>
</feature>
<accession>A0A9W8DR79</accession>
<dbReference type="SUPFAM" id="SSF63887">
    <property type="entry name" value="P-domain of calnexin/calreticulin"/>
    <property type="match status" value="1"/>
</dbReference>
<gene>
    <name evidence="11" type="ORF">H4219_004528</name>
</gene>
<evidence type="ECO:0008006" key="13">
    <source>
        <dbReference type="Google" id="ProtNLM"/>
    </source>
</evidence>
<feature type="chain" id="PRO_5041019950" description="Calnexin" evidence="9">
    <location>
        <begin position="19"/>
        <end position="598"/>
    </location>
</feature>
<feature type="region of interest" description="Disordered" evidence="10">
    <location>
        <begin position="254"/>
        <end position="333"/>
    </location>
</feature>
<keyword evidence="12" id="KW-1185">Reference proteome</keyword>
<evidence type="ECO:0000256" key="3">
    <source>
        <dbReference type="ARBA" id="ARBA00022692"/>
    </source>
</evidence>
<dbReference type="SUPFAM" id="SSF49899">
    <property type="entry name" value="Concanavalin A-like lectins/glucanases"/>
    <property type="match status" value="2"/>
</dbReference>
<dbReference type="InterPro" id="IPR001580">
    <property type="entry name" value="Calret/calnex"/>
</dbReference>
<evidence type="ECO:0000256" key="2">
    <source>
        <dbReference type="ARBA" id="ARBA00010983"/>
    </source>
</evidence>
<keyword evidence="5 9" id="KW-1133">Transmembrane helix</keyword>
<keyword evidence="3 9" id="KW-0812">Transmembrane</keyword>
<feature type="disulfide bond" evidence="8">
    <location>
        <begin position="143"/>
        <end position="190"/>
    </location>
</feature>
<evidence type="ECO:0000256" key="9">
    <source>
        <dbReference type="RuleBase" id="RU362126"/>
    </source>
</evidence>
<evidence type="ECO:0000256" key="10">
    <source>
        <dbReference type="SAM" id="MobiDB-lite"/>
    </source>
</evidence>
<comment type="caution">
    <text evidence="11">The sequence shown here is derived from an EMBL/GenBank/DDBJ whole genome shotgun (WGS) entry which is preliminary data.</text>
</comment>
<dbReference type="GO" id="GO:0005789">
    <property type="term" value="C:endoplasmic reticulum membrane"/>
    <property type="evidence" value="ECO:0007669"/>
    <property type="project" value="UniProtKB-SubCell"/>
</dbReference>
<keyword evidence="7 9" id="KW-0143">Chaperone</keyword>